<keyword evidence="3" id="KW-1185">Reference proteome</keyword>
<evidence type="ECO:0000313" key="3">
    <source>
        <dbReference type="Proteomes" id="UP001153076"/>
    </source>
</evidence>
<keyword evidence="1" id="KW-0812">Transmembrane</keyword>
<dbReference type="PANTHER" id="PTHR18034:SF4">
    <property type="entry name" value="NUCLEOLAR MIF4G DOMAIN-CONTAINING PROTEIN 1"/>
    <property type="match status" value="1"/>
</dbReference>
<proteinExistence type="predicted"/>
<dbReference type="AlphaFoldDB" id="A0A9Q1Q4T4"/>
<dbReference type="PANTHER" id="PTHR18034">
    <property type="entry name" value="CELL CYCLE CONTROL PROTEIN CWF22-RELATED"/>
    <property type="match status" value="1"/>
</dbReference>
<keyword evidence="1" id="KW-0472">Membrane</keyword>
<dbReference type="Proteomes" id="UP001153076">
    <property type="component" value="Unassembled WGS sequence"/>
</dbReference>
<organism evidence="2 3">
    <name type="scientific">Carnegiea gigantea</name>
    <dbReference type="NCBI Taxonomy" id="171969"/>
    <lineage>
        <taxon>Eukaryota</taxon>
        <taxon>Viridiplantae</taxon>
        <taxon>Streptophyta</taxon>
        <taxon>Embryophyta</taxon>
        <taxon>Tracheophyta</taxon>
        <taxon>Spermatophyta</taxon>
        <taxon>Magnoliopsida</taxon>
        <taxon>eudicotyledons</taxon>
        <taxon>Gunneridae</taxon>
        <taxon>Pentapetalae</taxon>
        <taxon>Caryophyllales</taxon>
        <taxon>Cactineae</taxon>
        <taxon>Cactaceae</taxon>
        <taxon>Cactoideae</taxon>
        <taxon>Echinocereeae</taxon>
        <taxon>Carnegiea</taxon>
    </lineage>
</organism>
<keyword evidence="1" id="KW-1133">Transmembrane helix</keyword>
<name>A0A9Q1Q4T4_9CARY</name>
<gene>
    <name evidence="2" type="ORF">Cgig2_021075</name>
</gene>
<protein>
    <submittedName>
        <fullName evidence="2">Uncharacterized protein</fullName>
    </submittedName>
</protein>
<dbReference type="InterPro" id="IPR050781">
    <property type="entry name" value="CWC22_splicing_factor"/>
</dbReference>
<feature type="transmembrane region" description="Helical" evidence="1">
    <location>
        <begin position="40"/>
        <end position="62"/>
    </location>
</feature>
<dbReference type="GO" id="GO:0005730">
    <property type="term" value="C:nucleolus"/>
    <property type="evidence" value="ECO:0007669"/>
    <property type="project" value="TreeGrafter"/>
</dbReference>
<dbReference type="OrthoDB" id="361797at2759"/>
<evidence type="ECO:0000313" key="2">
    <source>
        <dbReference type="EMBL" id="KAJ8428820.1"/>
    </source>
</evidence>
<dbReference type="GO" id="GO:0042274">
    <property type="term" value="P:ribosomal small subunit biogenesis"/>
    <property type="evidence" value="ECO:0007669"/>
    <property type="project" value="TreeGrafter"/>
</dbReference>
<dbReference type="Gene3D" id="1.25.40.180">
    <property type="match status" value="1"/>
</dbReference>
<reference evidence="2" key="1">
    <citation type="submission" date="2022-04" db="EMBL/GenBank/DDBJ databases">
        <title>Carnegiea gigantea Genome sequencing and assembly v2.</title>
        <authorList>
            <person name="Copetti D."/>
            <person name="Sanderson M.J."/>
            <person name="Burquez A."/>
            <person name="Wojciechowski M.F."/>
        </authorList>
    </citation>
    <scope>NUCLEOTIDE SEQUENCE</scope>
    <source>
        <strain evidence="2">SGP5-SGP5p</strain>
        <tissue evidence="2">Aerial part</tissue>
    </source>
</reference>
<dbReference type="EMBL" id="JAKOGI010000965">
    <property type="protein sequence ID" value="KAJ8428820.1"/>
    <property type="molecule type" value="Genomic_DNA"/>
</dbReference>
<dbReference type="GO" id="GO:0003723">
    <property type="term" value="F:RNA binding"/>
    <property type="evidence" value="ECO:0007669"/>
    <property type="project" value="TreeGrafter"/>
</dbReference>
<accession>A0A9Q1Q4T4</accession>
<comment type="caution">
    <text evidence="2">The sequence shown here is derived from an EMBL/GenBank/DDBJ whole genome shotgun (WGS) entry which is preliminary data.</text>
</comment>
<evidence type="ECO:0000256" key="1">
    <source>
        <dbReference type="SAM" id="Phobius"/>
    </source>
</evidence>
<sequence length="192" mass="20690">MSGGAWRFRWLEGSSARLPRLGANCEGSGGEGENGSLEDVYAAVFAAFVAGMACMVGIDFGARLMASLAQSFEDEYLKEDNLSLRNLSLLLSYLCIFGVCSSMFSDVCEEIRVEGSTCRLQKANYDNDCGTEGVKHRIIIKLFAINEQQVIPHTGHRAGNMFLNPVVTTKTLPCHCPHRGGRGISATISGSG</sequence>